<dbReference type="STRING" id="1650663.GCA_001486665_01771"/>
<dbReference type="GO" id="GO:0004056">
    <property type="term" value="F:argininosuccinate lyase activity"/>
    <property type="evidence" value="ECO:0007669"/>
    <property type="project" value="UniProtKB-UniRule"/>
</dbReference>
<dbReference type="PROSITE" id="PS00163">
    <property type="entry name" value="FUMARATE_LYASES"/>
    <property type="match status" value="1"/>
</dbReference>
<comment type="caution">
    <text evidence="9">The sequence shown here is derived from an EMBL/GenBank/DDBJ whole genome shotgun (WGS) entry which is preliminary data.</text>
</comment>
<dbReference type="SUPFAM" id="SSF48557">
    <property type="entry name" value="L-aspartase-like"/>
    <property type="match status" value="1"/>
</dbReference>
<evidence type="ECO:0000313" key="9">
    <source>
        <dbReference type="EMBL" id="TCL61712.1"/>
    </source>
</evidence>
<dbReference type="InterPro" id="IPR009049">
    <property type="entry name" value="Argininosuccinate_lyase"/>
</dbReference>
<dbReference type="InterPro" id="IPR024083">
    <property type="entry name" value="Fumarase/histidase_N"/>
</dbReference>
<dbReference type="AlphaFoldDB" id="A0A4R1R8L8"/>
<dbReference type="InterPro" id="IPR008948">
    <property type="entry name" value="L-Aspartase-like"/>
</dbReference>
<dbReference type="FunFam" id="1.10.40.30:FF:000001">
    <property type="entry name" value="Argininosuccinate lyase"/>
    <property type="match status" value="1"/>
</dbReference>
<dbReference type="Gene3D" id="1.10.275.10">
    <property type="entry name" value="Fumarase/aspartase (N-terminal domain)"/>
    <property type="match status" value="1"/>
</dbReference>
<evidence type="ECO:0000259" key="8">
    <source>
        <dbReference type="Pfam" id="PF14698"/>
    </source>
</evidence>
<dbReference type="PRINTS" id="PR00149">
    <property type="entry name" value="FUMRATELYASE"/>
</dbReference>
<feature type="domain" description="Fumarate lyase N-terminal" evidence="7">
    <location>
        <begin position="27"/>
        <end position="321"/>
    </location>
</feature>
<evidence type="ECO:0000259" key="7">
    <source>
        <dbReference type="Pfam" id="PF00206"/>
    </source>
</evidence>
<dbReference type="InterPro" id="IPR022761">
    <property type="entry name" value="Fumarate_lyase_N"/>
</dbReference>
<keyword evidence="3 6" id="KW-0055">Arginine biosynthesis</keyword>
<gene>
    <name evidence="6" type="primary">argH</name>
    <name evidence="9" type="ORF">EDD77_101166</name>
</gene>
<evidence type="ECO:0000256" key="3">
    <source>
        <dbReference type="ARBA" id="ARBA00022571"/>
    </source>
</evidence>
<name>A0A4R1R8L8_9FIRM</name>
<dbReference type="Gene3D" id="1.10.40.30">
    <property type="entry name" value="Fumarase/aspartase (C-terminal domain)"/>
    <property type="match status" value="1"/>
</dbReference>
<evidence type="ECO:0000256" key="6">
    <source>
        <dbReference type="HAMAP-Rule" id="MF_00006"/>
    </source>
</evidence>
<feature type="domain" description="Argininosuccinate lyase C-terminal" evidence="8">
    <location>
        <begin position="384"/>
        <end position="452"/>
    </location>
</feature>
<evidence type="ECO:0000256" key="1">
    <source>
        <dbReference type="ARBA" id="ARBA00004941"/>
    </source>
</evidence>
<comment type="similarity">
    <text evidence="6">Belongs to the lyase 1 family. Argininosuccinate lyase subfamily.</text>
</comment>
<dbReference type="UniPathway" id="UPA00068">
    <property type="reaction ID" value="UER00114"/>
</dbReference>
<keyword evidence="6" id="KW-0963">Cytoplasm</keyword>
<dbReference type="CDD" id="cd01359">
    <property type="entry name" value="Argininosuccinate_lyase"/>
    <property type="match status" value="1"/>
</dbReference>
<dbReference type="PRINTS" id="PR00145">
    <property type="entry name" value="ARGSUCLYASE"/>
</dbReference>
<reference evidence="9 10" key="1">
    <citation type="submission" date="2019-03" db="EMBL/GenBank/DDBJ databases">
        <title>Genomic Encyclopedia of Type Strains, Phase IV (KMG-IV): sequencing the most valuable type-strain genomes for metagenomic binning, comparative biology and taxonomic classification.</title>
        <authorList>
            <person name="Goeker M."/>
        </authorList>
    </citation>
    <scope>NUCLEOTIDE SEQUENCE [LARGE SCALE GENOMIC DNA]</scope>
    <source>
        <strain evidence="9 10">DSM 100451</strain>
    </source>
</reference>
<dbReference type="Gene3D" id="1.20.200.10">
    <property type="entry name" value="Fumarase/aspartase (Central domain)"/>
    <property type="match status" value="1"/>
</dbReference>
<dbReference type="Pfam" id="PF00206">
    <property type="entry name" value="Lyase_1"/>
    <property type="match status" value="1"/>
</dbReference>
<evidence type="ECO:0000313" key="10">
    <source>
        <dbReference type="Proteomes" id="UP000295184"/>
    </source>
</evidence>
<accession>A0A4R1R8L8</accession>
<dbReference type="FunFam" id="1.20.200.10:FF:000015">
    <property type="entry name" value="argininosuccinate lyase isoform X2"/>
    <property type="match status" value="1"/>
</dbReference>
<dbReference type="InterPro" id="IPR020557">
    <property type="entry name" value="Fumarate_lyase_CS"/>
</dbReference>
<dbReference type="GO" id="GO:0042450">
    <property type="term" value="P:L-arginine biosynthetic process via ornithine"/>
    <property type="evidence" value="ECO:0007669"/>
    <property type="project" value="UniProtKB-UniRule"/>
</dbReference>
<dbReference type="GO" id="GO:0005829">
    <property type="term" value="C:cytosol"/>
    <property type="evidence" value="ECO:0007669"/>
    <property type="project" value="TreeGrafter"/>
</dbReference>
<dbReference type="EC" id="4.3.2.1" evidence="2 6"/>
<sequence>MLQGGREKRGSARRWPGQRDMEKLWAGRAQAATSKIADDFNSSIHIDCRMYRQDITGSLAHAAMLAARGILSKADLDAITTGLEGILADLDSGALVIDPTAEDIHMFVEAELTKRIGDAGKRLHTARSRNDQVATDLRLYLRDACASLQGQLKELLEAIYEQARANQDAILPGYTHLQRAQPVCFAHHLLAWAAMLQRDVTRLQDAVARMNYSPLGCCALAGTTYHTDRAMTAAALGFDGVCANSMDGVSDRDFCVEILSALALVMMHLSRFSEEIILWSSWEFKFVELDDGFTTGSSIMPQKKNPDMAELVRGKTGRVYGDLMGTLTMLKGLPLAYNKDMQEDKESIFDAIDTVSQCLGVFAPMVRTMKPLKANMYAAAQKGFINATDLADYLTCKGMPFRSAYKLTGQLVAKCIAEGKVLEDVTLTEYKALSELFDEDVYEAIDLAACVARRTSEGGTGPASVTAQLQQLEAFLAKM</sequence>
<dbReference type="PANTHER" id="PTHR43814">
    <property type="entry name" value="ARGININOSUCCINATE LYASE"/>
    <property type="match status" value="1"/>
</dbReference>
<comment type="catalytic activity">
    <reaction evidence="6">
        <text>2-(N(omega)-L-arginino)succinate = fumarate + L-arginine</text>
        <dbReference type="Rhea" id="RHEA:24020"/>
        <dbReference type="ChEBI" id="CHEBI:29806"/>
        <dbReference type="ChEBI" id="CHEBI:32682"/>
        <dbReference type="ChEBI" id="CHEBI:57472"/>
        <dbReference type="EC" id="4.3.2.1"/>
    </reaction>
</comment>
<protein>
    <recommendedName>
        <fullName evidence="2 6">Argininosuccinate lyase</fullName>
        <shortName evidence="6">ASAL</shortName>
        <ecNumber evidence="2 6">4.3.2.1</ecNumber>
    </recommendedName>
    <alternativeName>
        <fullName evidence="6">Arginosuccinase</fullName>
    </alternativeName>
</protein>
<dbReference type="FunFam" id="1.10.275.10:FF:000002">
    <property type="entry name" value="Argininosuccinate lyase"/>
    <property type="match status" value="1"/>
</dbReference>
<dbReference type="Pfam" id="PF14698">
    <property type="entry name" value="ASL_C2"/>
    <property type="match status" value="1"/>
</dbReference>
<dbReference type="HAMAP" id="MF_00006">
    <property type="entry name" value="Arg_succ_lyase"/>
    <property type="match status" value="1"/>
</dbReference>
<evidence type="ECO:0000256" key="2">
    <source>
        <dbReference type="ARBA" id="ARBA00012338"/>
    </source>
</evidence>
<dbReference type="EMBL" id="SLUM01000001">
    <property type="protein sequence ID" value="TCL61712.1"/>
    <property type="molecule type" value="Genomic_DNA"/>
</dbReference>
<proteinExistence type="inferred from homology"/>
<keyword evidence="4 6" id="KW-0028">Amino-acid biosynthesis</keyword>
<organism evidence="9 10">
    <name type="scientific">Allofournierella massiliensis</name>
    <dbReference type="NCBI Taxonomy" id="1650663"/>
    <lineage>
        <taxon>Bacteria</taxon>
        <taxon>Bacillati</taxon>
        <taxon>Bacillota</taxon>
        <taxon>Clostridia</taxon>
        <taxon>Eubacteriales</taxon>
        <taxon>Oscillospiraceae</taxon>
        <taxon>Allofournierella</taxon>
    </lineage>
</organism>
<evidence type="ECO:0000256" key="4">
    <source>
        <dbReference type="ARBA" id="ARBA00022605"/>
    </source>
</evidence>
<evidence type="ECO:0000256" key="5">
    <source>
        <dbReference type="ARBA" id="ARBA00023239"/>
    </source>
</evidence>
<dbReference type="InterPro" id="IPR029419">
    <property type="entry name" value="Arg_succ_lyase_C"/>
</dbReference>
<dbReference type="PANTHER" id="PTHR43814:SF1">
    <property type="entry name" value="ARGININOSUCCINATE LYASE"/>
    <property type="match status" value="1"/>
</dbReference>
<dbReference type="NCBIfam" id="TIGR00838">
    <property type="entry name" value="argH"/>
    <property type="match status" value="1"/>
</dbReference>
<comment type="subcellular location">
    <subcellularLocation>
        <location evidence="6">Cytoplasm</location>
    </subcellularLocation>
</comment>
<comment type="pathway">
    <text evidence="1 6">Amino-acid biosynthesis; L-arginine biosynthesis; L-arginine from L-ornithine and carbamoyl phosphate: step 3/3.</text>
</comment>
<keyword evidence="5 6" id="KW-0456">Lyase</keyword>
<dbReference type="InterPro" id="IPR000362">
    <property type="entry name" value="Fumarate_lyase_fam"/>
</dbReference>
<dbReference type="Proteomes" id="UP000295184">
    <property type="component" value="Unassembled WGS sequence"/>
</dbReference>